<dbReference type="FunFam" id="1.10.472.80:FF:000001">
    <property type="entry name" value="TBC1 domain family member 22B"/>
    <property type="match status" value="1"/>
</dbReference>
<feature type="compositionally biased region" description="Polar residues" evidence="1">
    <location>
        <begin position="127"/>
        <end position="137"/>
    </location>
</feature>
<dbReference type="PANTHER" id="PTHR22957:SF26">
    <property type="entry name" value="LD44506P"/>
    <property type="match status" value="1"/>
</dbReference>
<feature type="compositionally biased region" description="Low complexity" evidence="1">
    <location>
        <begin position="35"/>
        <end position="50"/>
    </location>
</feature>
<reference evidence="4" key="1">
    <citation type="submission" date="2016-05" db="EMBL/GenBank/DDBJ databases">
        <title>Comparative genomics of biotechnologically important yeasts.</title>
        <authorList>
            <consortium name="DOE Joint Genome Institute"/>
            <person name="Riley R."/>
            <person name="Haridas S."/>
            <person name="Wolfe K.H."/>
            <person name="Lopes M.R."/>
            <person name="Hittinger C.T."/>
            <person name="Goker M."/>
            <person name="Salamov A."/>
            <person name="Wisecaver J."/>
            <person name="Long T.M."/>
            <person name="Aerts A.L."/>
            <person name="Barry K."/>
            <person name="Choi C."/>
            <person name="Clum A."/>
            <person name="Coughlan A.Y."/>
            <person name="Deshpande S."/>
            <person name="Douglass A.P."/>
            <person name="Hanson S.J."/>
            <person name="Klenk H.-P."/>
            <person name="Labutti K."/>
            <person name="Lapidus A."/>
            <person name="Lindquist E."/>
            <person name="Lipzen A."/>
            <person name="Meier-Kolthoff J.P."/>
            <person name="Ohm R.A."/>
            <person name="Otillar R.P."/>
            <person name="Pangilinan J."/>
            <person name="Peng Y."/>
            <person name="Rokas A."/>
            <person name="Rosa C.A."/>
            <person name="Scheuner C."/>
            <person name="Sibirny A.A."/>
            <person name="Slot J.C."/>
            <person name="Stielow J.B."/>
            <person name="Sun H."/>
            <person name="Kurtzman C.P."/>
            <person name="Blackwell M."/>
            <person name="Grigoriev I.V."/>
            <person name="Jeffries T.W."/>
        </authorList>
    </citation>
    <scope>NUCLEOTIDE SEQUENCE [LARGE SCALE GENOMIC DNA]</scope>
    <source>
        <strain evidence="4">NRRL Y-1933</strain>
    </source>
</reference>
<dbReference type="Gene3D" id="1.10.10.750">
    <property type="entry name" value="Ypt/Rab-GAP domain of gyp1p, domain 1"/>
    <property type="match status" value="1"/>
</dbReference>
<dbReference type="STRING" id="984485.A0A1E4RCZ5"/>
<dbReference type="RefSeq" id="XP_020074194.1">
    <property type="nucleotide sequence ID" value="XM_020222615.1"/>
</dbReference>
<proteinExistence type="predicted"/>
<dbReference type="Pfam" id="PF00566">
    <property type="entry name" value="RabGAP-TBC"/>
    <property type="match status" value="1"/>
</dbReference>
<protein>
    <submittedName>
        <fullName evidence="3">RabGAP/TBC</fullName>
    </submittedName>
</protein>
<feature type="region of interest" description="Disordered" evidence="1">
    <location>
        <begin position="87"/>
        <end position="154"/>
    </location>
</feature>
<organism evidence="3 4">
    <name type="scientific">Hyphopichia burtonii NRRL Y-1933</name>
    <dbReference type="NCBI Taxonomy" id="984485"/>
    <lineage>
        <taxon>Eukaryota</taxon>
        <taxon>Fungi</taxon>
        <taxon>Dikarya</taxon>
        <taxon>Ascomycota</taxon>
        <taxon>Saccharomycotina</taxon>
        <taxon>Pichiomycetes</taxon>
        <taxon>Debaryomycetaceae</taxon>
        <taxon>Hyphopichia</taxon>
    </lineage>
</organism>
<accession>A0A1E4RCZ5</accession>
<feature type="region of interest" description="Disordered" evidence="1">
    <location>
        <begin position="35"/>
        <end position="63"/>
    </location>
</feature>
<sequence length="643" mass="73578">MSQIYNSSNNEFIFGENGGKGKHLSSFLKNLSLTGSSLTSNSSSTSSNNNSKHKTSSKDDINEVNSNIYGNLSYGYVSPKANSGSIYNETNGGGSKRNTPSQRSVSGPVGASFSHVGSTPPPEIPLNRSTSNYSIQKNQRRSPSHGRHKYTDLDDDWDADLDDVTISNSSHKNSVENKNLTKITGQGFGSNNSSRSSLHLQPSPMLDSLYPDLTMPVTNSPNNTNKAPKESLDYEDYQMKLEINRLNQLNSKYSKFKKILTNDNNINIQDLRKLSWNGIPPELRAITWQVLLGYLPTNRARQSSTLKRKRQEYWDGLSAIDSQIEDLTQTANSSTVSLDQPSSTNNNNSLNRDKQLYHQIKIDVKRTNPSIKLYGYDETQKSLRKILYLWAVRHPASGYVQGINDLCTPFYQIFLHNYIWQLQRAKLSQVSKDNTNEDDDFQLFIPGLLDPEDEQEQELLNDSKLMQYNLDNFDPSKLSTRVSSIIEADTYWCLSRLLENITDNYIHEQPGIIRQVNDLRNLISKIDLELLQHFDQEGIEFIQFSFRWMNCLLMRELSINLIIRMWDTYLSETPLGFNNFHIYVCAAFLIKFSNELKEKDFQEILLFLQNPPTSHWKEKDVELMLSEAFIWQSLYKNASAHLR</sequence>
<dbReference type="GO" id="GO:0005096">
    <property type="term" value="F:GTPase activator activity"/>
    <property type="evidence" value="ECO:0007669"/>
    <property type="project" value="TreeGrafter"/>
</dbReference>
<gene>
    <name evidence="3" type="ORF">HYPBUDRAFT_163411</name>
</gene>
<dbReference type="InterPro" id="IPR000195">
    <property type="entry name" value="Rab-GAP-TBC_dom"/>
</dbReference>
<evidence type="ECO:0000313" key="3">
    <source>
        <dbReference type="EMBL" id="ODV65127.1"/>
    </source>
</evidence>
<dbReference type="GO" id="GO:0005794">
    <property type="term" value="C:Golgi apparatus"/>
    <property type="evidence" value="ECO:0007669"/>
    <property type="project" value="TreeGrafter"/>
</dbReference>
<name>A0A1E4RCZ5_9ASCO</name>
<dbReference type="EMBL" id="KV454545">
    <property type="protein sequence ID" value="ODV65127.1"/>
    <property type="molecule type" value="Genomic_DNA"/>
</dbReference>
<feature type="region of interest" description="Disordered" evidence="1">
    <location>
        <begin position="331"/>
        <end position="350"/>
    </location>
</feature>
<dbReference type="SMART" id="SM00164">
    <property type="entry name" value="TBC"/>
    <property type="match status" value="1"/>
</dbReference>
<dbReference type="Gene3D" id="1.10.8.270">
    <property type="entry name" value="putative rabgap domain of human tbc1 domain family member 14 like domains"/>
    <property type="match status" value="1"/>
</dbReference>
<dbReference type="GeneID" id="30997164"/>
<dbReference type="InterPro" id="IPR035969">
    <property type="entry name" value="Rab-GAP_TBC_sf"/>
</dbReference>
<keyword evidence="4" id="KW-1185">Reference proteome</keyword>
<evidence type="ECO:0000256" key="1">
    <source>
        <dbReference type="SAM" id="MobiDB-lite"/>
    </source>
</evidence>
<dbReference type="PROSITE" id="PS50086">
    <property type="entry name" value="TBC_RABGAP"/>
    <property type="match status" value="1"/>
</dbReference>
<dbReference type="SUPFAM" id="SSF47923">
    <property type="entry name" value="Ypt/Rab-GAP domain of gyp1p"/>
    <property type="match status" value="2"/>
</dbReference>
<dbReference type="Gene3D" id="1.10.472.80">
    <property type="entry name" value="Ypt/Rab-GAP domain of gyp1p, domain 3"/>
    <property type="match status" value="1"/>
</dbReference>
<dbReference type="Proteomes" id="UP000095085">
    <property type="component" value="Unassembled WGS sequence"/>
</dbReference>
<evidence type="ECO:0000313" key="4">
    <source>
        <dbReference type="Proteomes" id="UP000095085"/>
    </source>
</evidence>
<evidence type="ECO:0000259" key="2">
    <source>
        <dbReference type="PROSITE" id="PS50086"/>
    </source>
</evidence>
<feature type="compositionally biased region" description="Polar residues" evidence="1">
    <location>
        <begin position="87"/>
        <end position="105"/>
    </location>
</feature>
<feature type="domain" description="Rab-GAP TBC" evidence="2">
    <location>
        <begin position="278"/>
        <end position="573"/>
    </location>
</feature>
<dbReference type="PANTHER" id="PTHR22957">
    <property type="entry name" value="TBC1 DOMAIN FAMILY MEMBER GTPASE-ACTIVATING PROTEIN"/>
    <property type="match status" value="1"/>
</dbReference>
<dbReference type="AlphaFoldDB" id="A0A1E4RCZ5"/>
<dbReference type="OrthoDB" id="26371at2759"/>
<feature type="compositionally biased region" description="Basic residues" evidence="1">
    <location>
        <begin position="138"/>
        <end position="148"/>
    </location>
</feature>